<evidence type="ECO:0000256" key="2">
    <source>
        <dbReference type="ARBA" id="ARBA00022525"/>
    </source>
</evidence>
<evidence type="ECO:0000313" key="8">
    <source>
        <dbReference type="Proteomes" id="UP000827892"/>
    </source>
</evidence>
<dbReference type="PANTHER" id="PTHR47324">
    <property type="entry name" value="PROTEIN IRG-7-RELATED"/>
    <property type="match status" value="1"/>
</dbReference>
<dbReference type="AlphaFoldDB" id="A0AAE9IUT4"/>
<evidence type="ECO:0000259" key="6">
    <source>
        <dbReference type="PROSITE" id="PS01186"/>
    </source>
</evidence>
<feature type="domain" description="EGF-like" evidence="5 6">
    <location>
        <begin position="997"/>
        <end position="1008"/>
    </location>
</feature>
<evidence type="ECO:0000256" key="4">
    <source>
        <dbReference type="SAM" id="SignalP"/>
    </source>
</evidence>
<dbReference type="InterPro" id="IPR000742">
    <property type="entry name" value="EGF"/>
</dbReference>
<dbReference type="InterPro" id="IPR053295">
    <property type="entry name" value="Innate_immunity_reg"/>
</dbReference>
<accession>A0AAE9IUT4</accession>
<dbReference type="InterPro" id="IPR056861">
    <property type="entry name" value="HMCN1-like_VWA"/>
</dbReference>
<dbReference type="PANTHER" id="PTHR47324:SF4">
    <property type="entry name" value="EGF-LIKE DOMAIN-CONTAINING PROTEIN"/>
    <property type="match status" value="1"/>
</dbReference>
<reference evidence="7 8" key="1">
    <citation type="submission" date="2022-05" db="EMBL/GenBank/DDBJ databases">
        <title>Chromosome-level reference genomes for two strains of Caenorhabditis briggsae: an improved platform for comparative genomics.</title>
        <authorList>
            <person name="Stevens L."/>
            <person name="Andersen E.C."/>
        </authorList>
    </citation>
    <scope>NUCLEOTIDE SEQUENCE [LARGE SCALE GENOMIC DNA]</scope>
    <source>
        <strain evidence="7">QX1410_ONT</strain>
        <tissue evidence="7">Whole-organism</tissue>
    </source>
</reference>
<protein>
    <recommendedName>
        <fullName evidence="5 6">EGF-like domain-containing protein</fullName>
    </recommendedName>
</protein>
<evidence type="ECO:0000256" key="3">
    <source>
        <dbReference type="ARBA" id="ARBA00022729"/>
    </source>
</evidence>
<feature type="domain" description="EGF-like" evidence="5">
    <location>
        <begin position="43"/>
        <end position="54"/>
    </location>
</feature>
<dbReference type="EMBL" id="CP090892">
    <property type="protein sequence ID" value="ULU06130.1"/>
    <property type="molecule type" value="Genomic_DNA"/>
</dbReference>
<proteinExistence type="predicted"/>
<keyword evidence="2" id="KW-0964">Secreted</keyword>
<keyword evidence="3 4" id="KW-0732">Signal</keyword>
<evidence type="ECO:0000259" key="5">
    <source>
        <dbReference type="PROSITE" id="PS00022"/>
    </source>
</evidence>
<dbReference type="PROSITE" id="PS00022">
    <property type="entry name" value="EGF_1"/>
    <property type="match status" value="2"/>
</dbReference>
<gene>
    <name evidence="7" type="ORF">L3Y34_018192</name>
</gene>
<evidence type="ECO:0000313" key="7">
    <source>
        <dbReference type="EMBL" id="ULU06130.1"/>
    </source>
</evidence>
<dbReference type="Proteomes" id="UP000827892">
    <property type="component" value="Chromosome II"/>
</dbReference>
<dbReference type="Gene3D" id="2.10.25.10">
    <property type="entry name" value="Laminin"/>
    <property type="match status" value="1"/>
</dbReference>
<evidence type="ECO:0000256" key="1">
    <source>
        <dbReference type="ARBA" id="ARBA00004613"/>
    </source>
</evidence>
<comment type="subcellular location">
    <subcellularLocation>
        <location evidence="1">Secreted</location>
    </subcellularLocation>
</comment>
<sequence>MICLSKLNMLRYSVLFLLAATSTILVNGEQCQNGGTPINATSCQCPAFIAGANCETVKCQRWGIPDKNRCVCAPGWYDKYCGIRGCRPPNEGNLDNSKRSIIVVFNTKTSMAAQLASLRANFKTMVNSITQNWNNNNQTENWIANYMFYGFVQGAQQLTITKNFTENLEDFLSYLSTVQLTDGSDSQPVLAAVKNSQQTFPLMKSHSIVLVFTDSPASDAMAWSHRFEDKNLEQLCLQISFLWRSKVTFLLSFPEKTDFTEDGVDVYRRLSMSTHGDYIIVKSADETSEILRKVISTSFFPENVGVGFELEVGTSINPTPDNDGDWVFTLLTTAMGDTKDLPDIQGTIVISQGSGYKLVAGRNMKFVTITSANGKYNYRTYLQSKNTLLFDYNSDMMIDVGNGIVHLGVTMHSTIRTFGFPDYLSMSYHVVQWNEKLVREAFIAFRRPQEDCTFEWAFNPWVNTDDCPPGPIMQVHLLNYNGYYKGRVTPGYCDQIAHYSPQVQGFVIPENQNVMVREKTRAITPVESCSINNIDVINDPRLDSPNQFIFILEQHIGNLKVYQTLAAEIEKIVNLVNPVTENSYQKEFTLIVFNDVNSRVLFSSYNPNNFIKKFMEVIPQLEYSNSLQSSLGLLSIVQAQKQNIKPTSQVFYFTNQATTTVAQIDRGWDIIDRNIEFNFFTLADGVTTEIFSLPKPLELVQKMSNGRIIPLSGSENTLVNLFADIMSTNALTTDNENYDCQSSPYKLDAFVEKNVDATVFQMVGTGLKNIKILDADGKTVPVDANAHFQNANFKSLDIDISKYTPGKWTVSISTSRGGCQLTVRHKSRNGVVYGFTDKSDADIVNTQIPLQRSALPTNEPIYIPIRIIQGTQQLAKLTSNLEIQLVNRARYDQPTSYQNTSVLQRDSATCSFNYITPKVTIPRNDLTTFTLTSYDDTNSLILRRIFYYYQHSPADPSVCHGGQVDKYGQCICPERYTGEYCWDRICASGATLSHGICSCSSGFYGDFCELELLMPNATTASTAGPLETTTKTGSSFFPAFNNSKKKICEKRDQKRNGIQKMENRSSV</sequence>
<name>A0AAE9IUT4_CAEBR</name>
<dbReference type="Pfam" id="PF25106">
    <property type="entry name" value="VWA_4"/>
    <property type="match status" value="1"/>
</dbReference>
<dbReference type="PROSITE" id="PS01186">
    <property type="entry name" value="EGF_2"/>
    <property type="match status" value="1"/>
</dbReference>
<feature type="signal peptide" evidence="4">
    <location>
        <begin position="1"/>
        <end position="28"/>
    </location>
</feature>
<feature type="chain" id="PRO_5042169885" description="EGF-like domain-containing protein" evidence="4">
    <location>
        <begin position="29"/>
        <end position="1067"/>
    </location>
</feature>
<organism evidence="7 8">
    <name type="scientific">Caenorhabditis briggsae</name>
    <dbReference type="NCBI Taxonomy" id="6238"/>
    <lineage>
        <taxon>Eukaryota</taxon>
        <taxon>Metazoa</taxon>
        <taxon>Ecdysozoa</taxon>
        <taxon>Nematoda</taxon>
        <taxon>Chromadorea</taxon>
        <taxon>Rhabditida</taxon>
        <taxon>Rhabditina</taxon>
        <taxon>Rhabditomorpha</taxon>
        <taxon>Rhabditoidea</taxon>
        <taxon>Rhabditidae</taxon>
        <taxon>Peloderinae</taxon>
        <taxon>Caenorhabditis</taxon>
    </lineage>
</organism>